<sequence length="757" mass="76682">MTRVYSDAVRRAAGSLLSVSLVLASATVGISAAHAEVESTVATEVSLGSGSTLGGTTLTIPTQQLAFTSMASCGTASLGMTQDGTVYTWGSGAGVGQGDSVFTSLRPAPLAGDHRFKSVSIGPGCGGIGIDVDSKAWVWGANNSNQIGDGTTTARFTPVPLPLPEGVTLASAAITRVGIALSTDGDVYTWGYSNTGALGSGLRVDRRTVPTKVDGLPKIAQIFEAGESHAVFVKDVDGNFWSWGDKSTNGQGVQLDTPQLWADAPDFIQIVGAIGAAAGVTSNGEIYSWGQAVYGELGRPVPSATSEQPGVVQLPAGKRATQIASYVYAFTALAEDGTAYSWGFGDSGRLGTGSTSDQSEPTKVNTSKKFSLIANGNMSPLAVATTGEAYGWGINYYGQMGTGATSTSPILSPAPLGLDQPRVLVGEVEASNVRLLPNGDLSFAVPAQAVSGTYPVTVRGVQVGTFTYGTSPAVVADPVAAMTSGPAERVVLTASGSGDEAPQIVWQSAIAIDDSCVDPSTVWTDIADPAVENTTTATTASDLGRTDSELAITSPTTAGLYCYRAVMVNALGTETETNVVTAPTVVRVVAGAAKAATIATSTDAALADGADPVIVTVSVFDEFDNPLAGEDVELSASLGTVDPLVDNQDGTYTSTLTSVQEGEAVVTFDVTNLEGSASVKFLPVAVAPGPGPTSPVPDTKPATKPAPGEDVVPGAKVSPASAGGLATTGAESMLFIGGFAGLALLGGAMLVLRRRRA</sequence>
<dbReference type="Gene3D" id="2.60.40.10">
    <property type="entry name" value="Immunoglobulins"/>
    <property type="match status" value="1"/>
</dbReference>
<dbReference type="Proteomes" id="UP000501387">
    <property type="component" value="Chromosome"/>
</dbReference>
<dbReference type="PROSITE" id="PS50012">
    <property type="entry name" value="RCC1_3"/>
    <property type="match status" value="3"/>
</dbReference>
<dbReference type="NCBIfam" id="TIGR01167">
    <property type="entry name" value="LPXTG_anchor"/>
    <property type="match status" value="1"/>
</dbReference>
<evidence type="ECO:0000259" key="10">
    <source>
        <dbReference type="PROSITE" id="PS50847"/>
    </source>
</evidence>
<keyword evidence="8" id="KW-0472">Membrane</keyword>
<keyword evidence="13" id="KW-1185">Reference proteome</keyword>
<organism evidence="12 13">
    <name type="scientific">Leucobacter insecticola</name>
    <dbReference type="NCBI Taxonomy" id="2714934"/>
    <lineage>
        <taxon>Bacteria</taxon>
        <taxon>Bacillati</taxon>
        <taxon>Actinomycetota</taxon>
        <taxon>Actinomycetes</taxon>
        <taxon>Micrococcales</taxon>
        <taxon>Microbacteriaceae</taxon>
        <taxon>Leucobacter</taxon>
    </lineage>
</organism>
<protein>
    <submittedName>
        <fullName evidence="12">LPXTG cell wall anchor domain-containing protein</fullName>
    </submittedName>
</protein>
<keyword evidence="4 9" id="KW-0732">Signal</keyword>
<feature type="domain" description="Gram-positive cocci surface proteins LPxTG" evidence="10">
    <location>
        <begin position="725"/>
        <end position="757"/>
    </location>
</feature>
<dbReference type="RefSeq" id="WP_166323887.1">
    <property type="nucleotide sequence ID" value="NZ_CP049934.1"/>
</dbReference>
<reference evidence="12 13" key="1">
    <citation type="submission" date="2020-03" db="EMBL/GenBank/DDBJ databases">
        <title>Leucobacter sp. nov., isolated from beetles.</title>
        <authorList>
            <person name="Hyun D.-W."/>
            <person name="Bae J.-W."/>
        </authorList>
    </citation>
    <scope>NUCLEOTIDE SEQUENCE [LARGE SCALE GENOMIC DNA]</scope>
    <source>
        <strain evidence="12 13">HDW9B</strain>
    </source>
</reference>
<evidence type="ECO:0000256" key="2">
    <source>
        <dbReference type="ARBA" id="ARBA00022512"/>
    </source>
</evidence>
<evidence type="ECO:0000256" key="1">
    <source>
        <dbReference type="ARBA" id="ARBA00010116"/>
    </source>
</evidence>
<dbReference type="GO" id="GO:0005975">
    <property type="term" value="P:carbohydrate metabolic process"/>
    <property type="evidence" value="ECO:0007669"/>
    <property type="project" value="UniProtKB-ARBA"/>
</dbReference>
<dbReference type="InterPro" id="IPR009091">
    <property type="entry name" value="RCC1/BLIP-II"/>
</dbReference>
<feature type="signal peptide" evidence="9">
    <location>
        <begin position="1"/>
        <end position="35"/>
    </location>
</feature>
<dbReference type="InterPro" id="IPR008964">
    <property type="entry name" value="Invasin/intimin_cell_adhesion"/>
</dbReference>
<dbReference type="InterPro" id="IPR051210">
    <property type="entry name" value="Ub_ligase/GEF_domain"/>
</dbReference>
<name>A0A6G8FJX4_9MICO</name>
<evidence type="ECO:0000256" key="6">
    <source>
        <dbReference type="ARBA" id="ARBA00023088"/>
    </source>
</evidence>
<keyword evidence="8" id="KW-0812">Transmembrane</keyword>
<evidence type="ECO:0000256" key="7">
    <source>
        <dbReference type="SAM" id="MobiDB-lite"/>
    </source>
</evidence>
<dbReference type="PROSITE" id="PS51127">
    <property type="entry name" value="BIG1"/>
    <property type="match status" value="1"/>
</dbReference>
<dbReference type="InterPro" id="IPR015217">
    <property type="entry name" value="Invasin_dom_3"/>
</dbReference>
<accession>A0A6G8FJX4</accession>
<keyword evidence="3" id="KW-0964">Secreted</keyword>
<dbReference type="SMART" id="SM00634">
    <property type="entry name" value="BID_1"/>
    <property type="match status" value="1"/>
</dbReference>
<dbReference type="SUPFAM" id="SSF49373">
    <property type="entry name" value="Invasin/intimin cell-adhesion fragments"/>
    <property type="match status" value="1"/>
</dbReference>
<dbReference type="InterPro" id="IPR000408">
    <property type="entry name" value="Reg_chr_condens"/>
</dbReference>
<evidence type="ECO:0000256" key="5">
    <source>
        <dbReference type="ARBA" id="ARBA00022737"/>
    </source>
</evidence>
<dbReference type="InterPro" id="IPR003344">
    <property type="entry name" value="Big_1_dom"/>
</dbReference>
<dbReference type="PANTHER" id="PTHR22870:SF155">
    <property type="entry name" value="E3 UBIQUITIN-PROTEIN LIGASE HERC1-RELATED"/>
    <property type="match status" value="1"/>
</dbReference>
<keyword evidence="2" id="KW-0134">Cell wall</keyword>
<feature type="chain" id="PRO_5026234340" evidence="9">
    <location>
        <begin position="36"/>
        <end position="757"/>
    </location>
</feature>
<proteinExistence type="inferred from homology"/>
<evidence type="ECO:0000256" key="4">
    <source>
        <dbReference type="ARBA" id="ARBA00022729"/>
    </source>
</evidence>
<evidence type="ECO:0000313" key="13">
    <source>
        <dbReference type="Proteomes" id="UP000501387"/>
    </source>
</evidence>
<evidence type="ECO:0000256" key="9">
    <source>
        <dbReference type="SAM" id="SignalP"/>
    </source>
</evidence>
<dbReference type="Pfam" id="PF09134">
    <property type="entry name" value="Invasin_D3"/>
    <property type="match status" value="1"/>
</dbReference>
<dbReference type="Gene3D" id="2.130.10.30">
    <property type="entry name" value="Regulator of chromosome condensation 1/beta-lactamase-inhibitor protein II"/>
    <property type="match status" value="2"/>
</dbReference>
<dbReference type="InterPro" id="IPR013783">
    <property type="entry name" value="Ig-like_fold"/>
</dbReference>
<evidence type="ECO:0000259" key="11">
    <source>
        <dbReference type="PROSITE" id="PS51127"/>
    </source>
</evidence>
<dbReference type="AlphaFoldDB" id="A0A6G8FJX4"/>
<comment type="similarity">
    <text evidence="1">Belongs to the intimin/invasin family.</text>
</comment>
<dbReference type="PROSITE" id="PS50847">
    <property type="entry name" value="GRAM_POS_ANCHORING"/>
    <property type="match status" value="1"/>
</dbReference>
<dbReference type="Pfam" id="PF25390">
    <property type="entry name" value="WD40_RLD"/>
    <property type="match status" value="1"/>
</dbReference>
<dbReference type="InterPro" id="IPR058923">
    <property type="entry name" value="RCC1-like_dom"/>
</dbReference>
<gene>
    <name evidence="12" type="ORF">G7067_09920</name>
</gene>
<keyword evidence="5" id="KW-0677">Repeat</keyword>
<dbReference type="KEGG" id="lins:G7067_09920"/>
<dbReference type="EMBL" id="CP049934">
    <property type="protein sequence ID" value="QIM16648.1"/>
    <property type="molecule type" value="Genomic_DNA"/>
</dbReference>
<evidence type="ECO:0000256" key="3">
    <source>
        <dbReference type="ARBA" id="ARBA00022525"/>
    </source>
</evidence>
<dbReference type="InterPro" id="IPR019931">
    <property type="entry name" value="LPXTG_anchor"/>
</dbReference>
<dbReference type="PANTHER" id="PTHR22870">
    <property type="entry name" value="REGULATOR OF CHROMOSOME CONDENSATION"/>
    <property type="match status" value="1"/>
</dbReference>
<feature type="domain" description="Big-1" evidence="11">
    <location>
        <begin position="595"/>
        <end position="682"/>
    </location>
</feature>
<feature type="region of interest" description="Disordered" evidence="7">
    <location>
        <begin position="689"/>
        <end position="713"/>
    </location>
</feature>
<keyword evidence="8" id="KW-1133">Transmembrane helix</keyword>
<keyword evidence="6" id="KW-0572">Peptidoglycan-anchor</keyword>
<dbReference type="PRINTS" id="PR00633">
    <property type="entry name" value="RCCNDNSATION"/>
</dbReference>
<evidence type="ECO:0000256" key="8">
    <source>
        <dbReference type="SAM" id="Phobius"/>
    </source>
</evidence>
<feature type="transmembrane region" description="Helical" evidence="8">
    <location>
        <begin position="733"/>
        <end position="752"/>
    </location>
</feature>
<dbReference type="SUPFAM" id="SSF50985">
    <property type="entry name" value="RCC1/BLIP-II"/>
    <property type="match status" value="1"/>
</dbReference>
<evidence type="ECO:0000313" key="12">
    <source>
        <dbReference type="EMBL" id="QIM16648.1"/>
    </source>
</evidence>